<dbReference type="RefSeq" id="WP_072881819.1">
    <property type="nucleotide sequence ID" value="NZ_FQVT01000023.1"/>
</dbReference>
<dbReference type="EMBL" id="FQVT01000023">
    <property type="protein sequence ID" value="SHG70239.1"/>
    <property type="molecule type" value="Genomic_DNA"/>
</dbReference>
<dbReference type="STRING" id="1073325.SAMN05444483_12319"/>
<dbReference type="InterPro" id="IPR008969">
    <property type="entry name" value="CarboxyPept-like_regulatory"/>
</dbReference>
<dbReference type="AlphaFoldDB" id="A0A1M5LZX6"/>
<keyword evidence="3" id="KW-1185">Reference proteome</keyword>
<reference evidence="3" key="1">
    <citation type="submission" date="2016-11" db="EMBL/GenBank/DDBJ databases">
        <authorList>
            <person name="Varghese N."/>
            <person name="Submissions S."/>
        </authorList>
    </citation>
    <scope>NUCLEOTIDE SEQUENCE [LARGE SCALE GENOMIC DNA]</scope>
    <source>
        <strain evidence="3">DSM 24579</strain>
    </source>
</reference>
<evidence type="ECO:0000256" key="1">
    <source>
        <dbReference type="SAM" id="SignalP"/>
    </source>
</evidence>
<proteinExistence type="predicted"/>
<protein>
    <submittedName>
        <fullName evidence="2">CarboxypepD_reg-like domain-containing protein</fullName>
    </submittedName>
</protein>
<gene>
    <name evidence="2" type="ORF">SAMN05444483_12319</name>
</gene>
<evidence type="ECO:0000313" key="2">
    <source>
        <dbReference type="EMBL" id="SHG70239.1"/>
    </source>
</evidence>
<name>A0A1M5LZX6_SALEC</name>
<dbReference type="Proteomes" id="UP000183945">
    <property type="component" value="Unassembled WGS sequence"/>
</dbReference>
<organism evidence="2 3">
    <name type="scientific">Salegentibacter echinorum</name>
    <dbReference type="NCBI Taxonomy" id="1073325"/>
    <lineage>
        <taxon>Bacteria</taxon>
        <taxon>Pseudomonadati</taxon>
        <taxon>Bacteroidota</taxon>
        <taxon>Flavobacteriia</taxon>
        <taxon>Flavobacteriales</taxon>
        <taxon>Flavobacteriaceae</taxon>
        <taxon>Salegentibacter</taxon>
    </lineage>
</organism>
<sequence>MQAKVIFILFCLAVVTSYAQSREISGEIVDEKTGKSLAFASVLVAKTEQGTSADENGVFSLKLKDTAKTLKLIVSNIGYESKEVPILNKEHLCISLNRLIEELETVNLIRPKNTKRHRVNSFRLGKQIGIGNFSGGKYPSTVARYYQKPEDFEAHCFINEIKIKFFSIPERQYKTAKFRLRIMAVDSAGKPGKDILFKDLILEKPKTRNSLKVDMSQFYIEVPQQGFFVALEHLFIQENAYKEVHNYRVNDTIYKNVATTKYAPVFKGILEENDEDFNSYYLSVAGWRKMNKLNVAQKFDGEIPAPAFVIKFTD</sequence>
<dbReference type="Gene3D" id="2.60.40.1120">
    <property type="entry name" value="Carboxypeptidase-like, regulatory domain"/>
    <property type="match status" value="1"/>
</dbReference>
<evidence type="ECO:0000313" key="3">
    <source>
        <dbReference type="Proteomes" id="UP000183945"/>
    </source>
</evidence>
<keyword evidence="1" id="KW-0732">Signal</keyword>
<dbReference type="SUPFAM" id="SSF49464">
    <property type="entry name" value="Carboxypeptidase regulatory domain-like"/>
    <property type="match status" value="1"/>
</dbReference>
<feature type="signal peptide" evidence="1">
    <location>
        <begin position="1"/>
        <end position="19"/>
    </location>
</feature>
<feature type="chain" id="PRO_5012793429" evidence="1">
    <location>
        <begin position="20"/>
        <end position="314"/>
    </location>
</feature>
<dbReference type="OrthoDB" id="914976at2"/>
<accession>A0A1M5LZX6</accession>
<dbReference type="Pfam" id="PF13715">
    <property type="entry name" value="CarbopepD_reg_2"/>
    <property type="match status" value="1"/>
</dbReference>